<evidence type="ECO:0000313" key="10">
    <source>
        <dbReference type="EMBL" id="RAJ04277.1"/>
    </source>
</evidence>
<keyword evidence="5 8" id="KW-0457">Lysine biosynthesis</keyword>
<sequence length="408" mass="46017">MPKQSDVLSADFLVKVAQEFGTPVYVYHAEKIKTQYEKLQNAFSKADTHFFYACKALTNINILKYIRSLGAGLDTVSIQEVQLGLKAGFEPKKIIFTPNCVDLSEIIAAKELGVNINIDNISILEQFGNQFGDSYPINIRINPHIMAGGNYKISTGHIDSKFGISIHQLRHIERIVKSTKLKVSGLHMHTGSEIKDVDVFLRGVEIMFELTEHFPDLESIDLGSGFKVAYQPGDPETDIELLGKKLTETFTNFNKKLKRPLQLWFEPGKYLVSQCGYFIVKANVIKQTTATVFVGVNSGFNHLIRPMFYDAFHLIKNISNVKGPERIYTVVGNICETDTFGWDRKINEVKEGDFLVFYNAGAYGFEMSSNFNSRLKPAEVLVKDGKATLIRKRDTIDDLLKNQIELPL</sequence>
<dbReference type="SUPFAM" id="SSF51419">
    <property type="entry name" value="PLP-binding barrel"/>
    <property type="match status" value="1"/>
</dbReference>
<protein>
    <recommendedName>
        <fullName evidence="5 6">Diaminopimelate decarboxylase</fullName>
        <shortName evidence="5">DAP decarboxylase</shortName>
        <shortName evidence="5">DAPDC</shortName>
        <ecNumber evidence="5 6">4.1.1.20</ecNumber>
    </recommendedName>
</protein>
<keyword evidence="4 5" id="KW-0456">Lyase</keyword>
<feature type="domain" description="Orn/DAP/Arg decarboxylase 2 N-terminal" evidence="9">
    <location>
        <begin position="30"/>
        <end position="273"/>
    </location>
</feature>
<dbReference type="EMBL" id="QLLL01000005">
    <property type="protein sequence ID" value="RAJ04277.1"/>
    <property type="molecule type" value="Genomic_DNA"/>
</dbReference>
<proteinExistence type="inferred from homology"/>
<dbReference type="InterPro" id="IPR009006">
    <property type="entry name" value="Ala_racemase/Decarboxylase_C"/>
</dbReference>
<dbReference type="NCBIfam" id="TIGR01048">
    <property type="entry name" value="lysA"/>
    <property type="match status" value="1"/>
</dbReference>
<dbReference type="CDD" id="cd06828">
    <property type="entry name" value="PLPDE_III_DapDC"/>
    <property type="match status" value="1"/>
</dbReference>
<dbReference type="Proteomes" id="UP000249547">
    <property type="component" value="Unassembled WGS sequence"/>
</dbReference>
<comment type="caution">
    <text evidence="5">Lacks conserved residue(s) required for the propagation of feature annotation.</text>
</comment>
<gene>
    <name evidence="5" type="primary">lysA</name>
    <name evidence="10" type="ORF">LX64_03157</name>
</gene>
<accession>A0A327QR50</accession>
<feature type="binding site" evidence="5">
    <location>
        <position position="305"/>
    </location>
    <ligand>
        <name>substrate</name>
    </ligand>
</feature>
<evidence type="ECO:0000256" key="4">
    <source>
        <dbReference type="ARBA" id="ARBA00023239"/>
    </source>
</evidence>
<keyword evidence="5" id="KW-0028">Amino-acid biosynthesis</keyword>
<dbReference type="PROSITE" id="PS00878">
    <property type="entry name" value="ODR_DC_2_1"/>
    <property type="match status" value="1"/>
</dbReference>
<dbReference type="EC" id="4.1.1.20" evidence="5 6"/>
<dbReference type="PANTHER" id="PTHR43727">
    <property type="entry name" value="DIAMINOPIMELATE DECARBOXYLASE"/>
    <property type="match status" value="1"/>
</dbReference>
<evidence type="ECO:0000256" key="6">
    <source>
        <dbReference type="NCBIfam" id="TIGR01048"/>
    </source>
</evidence>
<feature type="binding site" evidence="5">
    <location>
        <position position="363"/>
    </location>
    <ligand>
        <name>pyridoxal 5'-phosphate</name>
        <dbReference type="ChEBI" id="CHEBI:597326"/>
    </ligand>
</feature>
<evidence type="ECO:0000259" key="9">
    <source>
        <dbReference type="Pfam" id="PF02784"/>
    </source>
</evidence>
<dbReference type="UniPathway" id="UPA00034">
    <property type="reaction ID" value="UER00027"/>
</dbReference>
<dbReference type="InterPro" id="IPR022653">
    <property type="entry name" value="De-COase2_pyr-phos_BS"/>
</dbReference>
<feature type="binding site" evidence="5">
    <location>
        <position position="309"/>
    </location>
    <ligand>
        <name>substrate</name>
    </ligand>
</feature>
<feature type="modified residue" description="N6-(pyridoxal phosphate)lysine" evidence="5 7">
    <location>
        <position position="55"/>
    </location>
</feature>
<feature type="binding site" evidence="5">
    <location>
        <position position="225"/>
    </location>
    <ligand>
        <name>pyridoxal 5'-phosphate</name>
        <dbReference type="ChEBI" id="CHEBI:597326"/>
    </ligand>
</feature>
<reference evidence="10 11" key="1">
    <citation type="submission" date="2018-06" db="EMBL/GenBank/DDBJ databases">
        <title>Genomic Encyclopedia of Archaeal and Bacterial Type Strains, Phase II (KMG-II): from individual species to whole genera.</title>
        <authorList>
            <person name="Goeker M."/>
        </authorList>
    </citation>
    <scope>NUCLEOTIDE SEQUENCE [LARGE SCALE GENOMIC DNA]</scope>
    <source>
        <strain evidence="10 11">DSM 23857</strain>
    </source>
</reference>
<dbReference type="InterPro" id="IPR029066">
    <property type="entry name" value="PLP-binding_barrel"/>
</dbReference>
<keyword evidence="2 5" id="KW-0210">Decarboxylase</keyword>
<dbReference type="Gene3D" id="2.40.37.10">
    <property type="entry name" value="Lyase, Ornithine Decarboxylase, Chain A, domain 1"/>
    <property type="match status" value="1"/>
</dbReference>
<evidence type="ECO:0000256" key="1">
    <source>
        <dbReference type="ARBA" id="ARBA00001933"/>
    </source>
</evidence>
<feature type="binding site" evidence="5">
    <location>
        <position position="336"/>
    </location>
    <ligand>
        <name>substrate</name>
    </ligand>
</feature>
<dbReference type="HAMAP" id="MF_02120">
    <property type="entry name" value="LysA"/>
    <property type="match status" value="1"/>
</dbReference>
<comment type="pathway">
    <text evidence="5 8">Amino-acid biosynthesis; L-lysine biosynthesis via DAP pathway; L-lysine from DL-2,6-diaminopimelate: step 1/1.</text>
</comment>
<evidence type="ECO:0000256" key="2">
    <source>
        <dbReference type="ARBA" id="ARBA00022793"/>
    </source>
</evidence>
<dbReference type="Pfam" id="PF02784">
    <property type="entry name" value="Orn_Arg_deC_N"/>
    <property type="match status" value="1"/>
</dbReference>
<dbReference type="PRINTS" id="PR01179">
    <property type="entry name" value="ODADCRBXLASE"/>
</dbReference>
<comment type="function">
    <text evidence="5">Specifically catalyzes the decarboxylation of meso-diaminopimelate (meso-DAP) to L-lysine.</text>
</comment>
<comment type="caution">
    <text evidence="10">The sequence shown here is derived from an EMBL/GenBank/DDBJ whole genome shotgun (WGS) entry which is preliminary data.</text>
</comment>
<dbReference type="OrthoDB" id="9802241at2"/>
<dbReference type="InterPro" id="IPR002986">
    <property type="entry name" value="DAP_deCOOHase_LysA"/>
</dbReference>
<dbReference type="GO" id="GO:0009089">
    <property type="term" value="P:lysine biosynthetic process via diaminopimelate"/>
    <property type="evidence" value="ECO:0007669"/>
    <property type="project" value="UniProtKB-UniRule"/>
</dbReference>
<evidence type="ECO:0000256" key="5">
    <source>
        <dbReference type="HAMAP-Rule" id="MF_02120"/>
    </source>
</evidence>
<evidence type="ECO:0000256" key="3">
    <source>
        <dbReference type="ARBA" id="ARBA00022898"/>
    </source>
</evidence>
<dbReference type="FunFam" id="3.20.20.10:FF:000003">
    <property type="entry name" value="Diaminopimelate decarboxylase"/>
    <property type="match status" value="1"/>
</dbReference>
<dbReference type="GO" id="GO:0030170">
    <property type="term" value="F:pyridoxal phosphate binding"/>
    <property type="evidence" value="ECO:0007669"/>
    <property type="project" value="UniProtKB-UniRule"/>
</dbReference>
<keyword evidence="11" id="KW-1185">Reference proteome</keyword>
<comment type="cofactor">
    <cofactor evidence="1 5 7 8">
        <name>pyridoxal 5'-phosphate</name>
        <dbReference type="ChEBI" id="CHEBI:597326"/>
    </cofactor>
</comment>
<comment type="subunit">
    <text evidence="5">Homodimer.</text>
</comment>
<comment type="catalytic activity">
    <reaction evidence="5 8">
        <text>meso-2,6-diaminopimelate + H(+) = L-lysine + CO2</text>
        <dbReference type="Rhea" id="RHEA:15101"/>
        <dbReference type="ChEBI" id="CHEBI:15378"/>
        <dbReference type="ChEBI" id="CHEBI:16526"/>
        <dbReference type="ChEBI" id="CHEBI:32551"/>
        <dbReference type="ChEBI" id="CHEBI:57791"/>
        <dbReference type="EC" id="4.1.1.20"/>
    </reaction>
</comment>
<dbReference type="PRINTS" id="PR01181">
    <property type="entry name" value="DAPDCRBXLASE"/>
</dbReference>
<organism evidence="10 11">
    <name type="scientific">Chitinophaga skermanii</name>
    <dbReference type="NCBI Taxonomy" id="331697"/>
    <lineage>
        <taxon>Bacteria</taxon>
        <taxon>Pseudomonadati</taxon>
        <taxon>Bacteroidota</taxon>
        <taxon>Chitinophagia</taxon>
        <taxon>Chitinophagales</taxon>
        <taxon>Chitinophagaceae</taxon>
        <taxon>Chitinophaga</taxon>
    </lineage>
</organism>
<dbReference type="GO" id="GO:0008836">
    <property type="term" value="F:diaminopimelate decarboxylase activity"/>
    <property type="evidence" value="ECO:0007669"/>
    <property type="project" value="UniProtKB-UniRule"/>
</dbReference>
<dbReference type="Gene3D" id="3.20.20.10">
    <property type="entry name" value="Alanine racemase"/>
    <property type="match status" value="1"/>
</dbReference>
<keyword evidence="3 5" id="KW-0663">Pyridoxal phosphate</keyword>
<dbReference type="SUPFAM" id="SSF50621">
    <property type="entry name" value="Alanine racemase C-terminal domain-like"/>
    <property type="match status" value="1"/>
</dbReference>
<dbReference type="RefSeq" id="WP_111598573.1">
    <property type="nucleotide sequence ID" value="NZ_QLLL01000005.1"/>
</dbReference>
<name>A0A327QR50_9BACT</name>
<evidence type="ECO:0000256" key="8">
    <source>
        <dbReference type="RuleBase" id="RU003738"/>
    </source>
</evidence>
<dbReference type="InterPro" id="IPR022644">
    <property type="entry name" value="De-COase2_N"/>
</dbReference>
<dbReference type="AlphaFoldDB" id="A0A327QR50"/>
<feature type="binding site" evidence="5">
    <location>
        <position position="363"/>
    </location>
    <ligand>
        <name>substrate</name>
    </ligand>
</feature>
<dbReference type="InterPro" id="IPR000183">
    <property type="entry name" value="Orn/DAP/Arg_de-COase"/>
</dbReference>
<feature type="active site" description="Proton donor" evidence="7">
    <location>
        <position position="335"/>
    </location>
</feature>
<evidence type="ECO:0000256" key="7">
    <source>
        <dbReference type="PIRSR" id="PIRSR600183-50"/>
    </source>
</evidence>
<dbReference type="PANTHER" id="PTHR43727:SF2">
    <property type="entry name" value="GROUP IV DECARBOXYLASE"/>
    <property type="match status" value="1"/>
</dbReference>
<comment type="similarity">
    <text evidence="5">Belongs to the Orn/Lys/Arg decarboxylase class-II family. LysA subfamily.</text>
</comment>
<evidence type="ECO:0000313" key="11">
    <source>
        <dbReference type="Proteomes" id="UP000249547"/>
    </source>
</evidence>